<name>A0A4Y2RR22_ARAVE</name>
<protein>
    <submittedName>
        <fullName evidence="1">Uncharacterized protein</fullName>
    </submittedName>
</protein>
<dbReference type="EMBL" id="BGPR01146759">
    <property type="protein sequence ID" value="GBN78111.1"/>
    <property type="molecule type" value="Genomic_DNA"/>
</dbReference>
<sequence>VLLCAAAREGDCTSAAFVDDVSSLDSSSPSHSPGAIYALIQPSLML</sequence>
<accession>A0A4Y2RR22</accession>
<evidence type="ECO:0000313" key="1">
    <source>
        <dbReference type="EMBL" id="GBN78111.1"/>
    </source>
</evidence>
<keyword evidence="2" id="KW-1185">Reference proteome</keyword>
<feature type="non-terminal residue" evidence="1">
    <location>
        <position position="1"/>
    </location>
</feature>
<dbReference type="AlphaFoldDB" id="A0A4Y2RR22"/>
<evidence type="ECO:0000313" key="2">
    <source>
        <dbReference type="Proteomes" id="UP000499080"/>
    </source>
</evidence>
<proteinExistence type="predicted"/>
<comment type="caution">
    <text evidence="1">The sequence shown here is derived from an EMBL/GenBank/DDBJ whole genome shotgun (WGS) entry which is preliminary data.</text>
</comment>
<gene>
    <name evidence="1" type="ORF">AVEN_133382_1</name>
</gene>
<reference evidence="1 2" key="1">
    <citation type="journal article" date="2019" name="Sci. Rep.">
        <title>Orb-weaving spider Araneus ventricosus genome elucidates the spidroin gene catalogue.</title>
        <authorList>
            <person name="Kono N."/>
            <person name="Nakamura H."/>
            <person name="Ohtoshi R."/>
            <person name="Moran D.A.P."/>
            <person name="Shinohara A."/>
            <person name="Yoshida Y."/>
            <person name="Fujiwara M."/>
            <person name="Mori M."/>
            <person name="Tomita M."/>
            <person name="Arakawa K."/>
        </authorList>
    </citation>
    <scope>NUCLEOTIDE SEQUENCE [LARGE SCALE GENOMIC DNA]</scope>
</reference>
<dbReference type="Proteomes" id="UP000499080">
    <property type="component" value="Unassembled WGS sequence"/>
</dbReference>
<organism evidence="1 2">
    <name type="scientific">Araneus ventricosus</name>
    <name type="common">Orbweaver spider</name>
    <name type="synonym">Epeira ventricosa</name>
    <dbReference type="NCBI Taxonomy" id="182803"/>
    <lineage>
        <taxon>Eukaryota</taxon>
        <taxon>Metazoa</taxon>
        <taxon>Ecdysozoa</taxon>
        <taxon>Arthropoda</taxon>
        <taxon>Chelicerata</taxon>
        <taxon>Arachnida</taxon>
        <taxon>Araneae</taxon>
        <taxon>Araneomorphae</taxon>
        <taxon>Entelegynae</taxon>
        <taxon>Araneoidea</taxon>
        <taxon>Araneidae</taxon>
        <taxon>Araneus</taxon>
    </lineage>
</organism>